<evidence type="ECO:0000313" key="2">
    <source>
        <dbReference type="WBParaSite" id="nRc.2.0.1.t11710-RA"/>
    </source>
</evidence>
<evidence type="ECO:0000313" key="1">
    <source>
        <dbReference type="Proteomes" id="UP000887565"/>
    </source>
</evidence>
<organism evidence="1 2">
    <name type="scientific">Romanomermis culicivorax</name>
    <name type="common">Nematode worm</name>
    <dbReference type="NCBI Taxonomy" id="13658"/>
    <lineage>
        <taxon>Eukaryota</taxon>
        <taxon>Metazoa</taxon>
        <taxon>Ecdysozoa</taxon>
        <taxon>Nematoda</taxon>
        <taxon>Enoplea</taxon>
        <taxon>Dorylaimia</taxon>
        <taxon>Mermithida</taxon>
        <taxon>Mermithoidea</taxon>
        <taxon>Mermithidae</taxon>
        <taxon>Romanomermis</taxon>
    </lineage>
</organism>
<accession>A0A915IC08</accession>
<proteinExistence type="predicted"/>
<dbReference type="WBParaSite" id="nRc.2.0.1.t11710-RA">
    <property type="protein sequence ID" value="nRc.2.0.1.t11710-RA"/>
    <property type="gene ID" value="nRc.2.0.1.g11710"/>
</dbReference>
<keyword evidence="1" id="KW-1185">Reference proteome</keyword>
<name>A0A915IC08_ROMCU</name>
<dbReference type="AlphaFoldDB" id="A0A915IC08"/>
<sequence>MKNWQIEKDFAIDIRRKIERYDQFKAEYTALIRTLPEEKDAEPLFKDFLHREKIFIKDKDEFQVIALNIYLSYKKILACKPFLTFQALKMPKFSALSADSMNIIFPASILDPNASDFSSNGVLVSLQQILQAVND</sequence>
<protein>
    <submittedName>
        <fullName evidence="2">Uncharacterized protein</fullName>
    </submittedName>
</protein>
<reference evidence="2" key="1">
    <citation type="submission" date="2022-11" db="UniProtKB">
        <authorList>
            <consortium name="WormBaseParasite"/>
        </authorList>
    </citation>
    <scope>IDENTIFICATION</scope>
</reference>
<dbReference type="Proteomes" id="UP000887565">
    <property type="component" value="Unplaced"/>
</dbReference>